<dbReference type="PANTHER" id="PTHR43827">
    <property type="entry name" value="2,5-DIKETO-D-GLUCONIC ACID REDUCTASE"/>
    <property type="match status" value="1"/>
</dbReference>
<dbReference type="FunFam" id="3.20.20.100:FF:000015">
    <property type="entry name" value="Oxidoreductase, aldo/keto reductase family"/>
    <property type="match status" value="1"/>
</dbReference>
<keyword evidence="2" id="KW-0560">Oxidoreductase</keyword>
<dbReference type="SUPFAM" id="SSF51430">
    <property type="entry name" value="NAD(P)-linked oxidoreductase"/>
    <property type="match status" value="1"/>
</dbReference>
<dbReference type="CDD" id="cd19071">
    <property type="entry name" value="AKR_AKR1-5-like"/>
    <property type="match status" value="1"/>
</dbReference>
<accession>A0A0P1BEU6</accession>
<evidence type="ECO:0000313" key="8">
    <source>
        <dbReference type="Proteomes" id="UP000054845"/>
    </source>
</evidence>
<feature type="active site" description="Proton donor" evidence="3">
    <location>
        <position position="53"/>
    </location>
</feature>
<dbReference type="STRING" id="401625.A0A0P1BEU6"/>
<dbReference type="PROSITE" id="PS00063">
    <property type="entry name" value="ALDOKETO_REDUCTASE_3"/>
    <property type="match status" value="1"/>
</dbReference>
<feature type="site" description="Lowers pKa of active site Tyr" evidence="5">
    <location>
        <position position="78"/>
    </location>
</feature>
<evidence type="ECO:0000256" key="4">
    <source>
        <dbReference type="PIRSR" id="PIRSR000097-2"/>
    </source>
</evidence>
<feature type="binding site" evidence="4">
    <location>
        <position position="111"/>
    </location>
    <ligand>
        <name>substrate</name>
    </ligand>
</feature>
<name>A0A0P1BEU6_9BASI</name>
<organism evidence="7 8">
    <name type="scientific">Ceraceosorus bombacis</name>
    <dbReference type="NCBI Taxonomy" id="401625"/>
    <lineage>
        <taxon>Eukaryota</taxon>
        <taxon>Fungi</taxon>
        <taxon>Dikarya</taxon>
        <taxon>Basidiomycota</taxon>
        <taxon>Ustilaginomycotina</taxon>
        <taxon>Exobasidiomycetes</taxon>
        <taxon>Ceraceosorales</taxon>
        <taxon>Ceraceosoraceae</taxon>
        <taxon>Ceraceosorus</taxon>
    </lineage>
</organism>
<keyword evidence="8" id="KW-1185">Reference proteome</keyword>
<dbReference type="PROSITE" id="PS00798">
    <property type="entry name" value="ALDOKETO_REDUCTASE_1"/>
    <property type="match status" value="1"/>
</dbReference>
<dbReference type="PROSITE" id="PS00062">
    <property type="entry name" value="ALDOKETO_REDUCTASE_2"/>
    <property type="match status" value="1"/>
</dbReference>
<dbReference type="InterPro" id="IPR023210">
    <property type="entry name" value="NADP_OxRdtase_dom"/>
</dbReference>
<dbReference type="PIRSF" id="PIRSF000097">
    <property type="entry name" value="AKR"/>
    <property type="match status" value="1"/>
</dbReference>
<dbReference type="PANTHER" id="PTHR43827:SF13">
    <property type="entry name" value="ALDO_KETO REDUCTASE FAMILY PROTEIN"/>
    <property type="match status" value="1"/>
</dbReference>
<evidence type="ECO:0000256" key="1">
    <source>
        <dbReference type="ARBA" id="ARBA00007905"/>
    </source>
</evidence>
<protein>
    <submittedName>
        <fullName evidence="7">Aldo/keto reductase family proteins</fullName>
    </submittedName>
</protein>
<evidence type="ECO:0000256" key="2">
    <source>
        <dbReference type="ARBA" id="ARBA00023002"/>
    </source>
</evidence>
<dbReference type="InterPro" id="IPR018170">
    <property type="entry name" value="Aldo/ket_reductase_CS"/>
</dbReference>
<sequence length="277" mass="31258">MSLNLASTIKLSDGRAIPQLGLGVYLSKGKEGEVAMQHAFKHGYRHLDGAQWYRNEAEMGRAFRASGLKREDVWITTKVWDANHGYEKTLRSVDESLAVAKLDYYDLFLLHSPNPGRELRLEAWRGLIDAQKAGKVKSIGVSNYGVHHIRELLEKYPNNLPVVNQIEYSPFFQRNEIVEECLKHDIKIQSYSPLGKGAFVDLPELKQIADVHHKTPSQLLIRYVLQKGHIVLPKSVTPSRIEENADVYDFELSGQEIAKLDALETGSGVTWDPTKAP</sequence>
<dbReference type="AlphaFoldDB" id="A0A0P1BEU6"/>
<dbReference type="Gene3D" id="3.20.20.100">
    <property type="entry name" value="NADP-dependent oxidoreductase domain"/>
    <property type="match status" value="1"/>
</dbReference>
<dbReference type="GO" id="GO:0016491">
    <property type="term" value="F:oxidoreductase activity"/>
    <property type="evidence" value="ECO:0007669"/>
    <property type="project" value="UniProtKB-KW"/>
</dbReference>
<feature type="domain" description="NADP-dependent oxidoreductase" evidence="6">
    <location>
        <begin position="34"/>
        <end position="263"/>
    </location>
</feature>
<proteinExistence type="inferred from homology"/>
<dbReference type="OrthoDB" id="416253at2759"/>
<dbReference type="EMBL" id="CCYA01000240">
    <property type="protein sequence ID" value="CEH14181.1"/>
    <property type="molecule type" value="Genomic_DNA"/>
</dbReference>
<dbReference type="PRINTS" id="PR00069">
    <property type="entry name" value="ALDKETRDTASE"/>
</dbReference>
<dbReference type="Proteomes" id="UP000054845">
    <property type="component" value="Unassembled WGS sequence"/>
</dbReference>
<evidence type="ECO:0000313" key="7">
    <source>
        <dbReference type="EMBL" id="CEH14181.1"/>
    </source>
</evidence>
<evidence type="ECO:0000256" key="5">
    <source>
        <dbReference type="PIRSR" id="PIRSR000097-3"/>
    </source>
</evidence>
<dbReference type="InterPro" id="IPR036812">
    <property type="entry name" value="NAD(P)_OxRdtase_dom_sf"/>
</dbReference>
<dbReference type="Pfam" id="PF00248">
    <property type="entry name" value="Aldo_ket_red"/>
    <property type="match status" value="1"/>
</dbReference>
<reference evidence="7 8" key="1">
    <citation type="submission" date="2014-09" db="EMBL/GenBank/DDBJ databases">
        <authorList>
            <person name="Magalhaes I.L.F."/>
            <person name="Oliveira U."/>
            <person name="Santos F.R."/>
            <person name="Vidigal T.H.D.A."/>
            <person name="Brescovit A.D."/>
            <person name="Santos A.J."/>
        </authorList>
    </citation>
    <scope>NUCLEOTIDE SEQUENCE [LARGE SCALE GENOMIC DNA]</scope>
</reference>
<evidence type="ECO:0000259" key="6">
    <source>
        <dbReference type="Pfam" id="PF00248"/>
    </source>
</evidence>
<comment type="similarity">
    <text evidence="1">Belongs to the aldo/keto reductase family.</text>
</comment>
<evidence type="ECO:0000256" key="3">
    <source>
        <dbReference type="PIRSR" id="PIRSR000097-1"/>
    </source>
</evidence>
<dbReference type="InterPro" id="IPR020471">
    <property type="entry name" value="AKR"/>
</dbReference>